<evidence type="ECO:0008006" key="2">
    <source>
        <dbReference type="Google" id="ProtNLM"/>
    </source>
</evidence>
<gene>
    <name evidence="1" type="ORF">AVDCRST_MAG93-6433</name>
</gene>
<proteinExistence type="predicted"/>
<evidence type="ECO:0000313" key="1">
    <source>
        <dbReference type="EMBL" id="CAA9336386.1"/>
    </source>
</evidence>
<organism evidence="1">
    <name type="scientific">uncultured Chloroflexia bacterium</name>
    <dbReference type="NCBI Taxonomy" id="1672391"/>
    <lineage>
        <taxon>Bacteria</taxon>
        <taxon>Bacillati</taxon>
        <taxon>Chloroflexota</taxon>
        <taxon>Chloroflexia</taxon>
        <taxon>environmental samples</taxon>
    </lineage>
</organism>
<name>A0A6J4LN04_9CHLR</name>
<dbReference type="AlphaFoldDB" id="A0A6J4LN04"/>
<protein>
    <recommendedName>
        <fullName evidence="2">Gingipain domain-containing protein</fullName>
    </recommendedName>
</protein>
<sequence length="427" mass="45511">RIEQHNQRIDAVLLIGGDGVVPFHRLQNPSQDADKAIYSDNPYGSDGGSEHVPDHVVARIPDGGADGGELLLALLQRSIDYHEGWLVTHGPDSGMAIPMLRRLVANARAKAPVAGWGASADAWREPSEEIYSELGSQQPLLYYPPDPGDLRIAPADVDWSSGRILYFNLHGLPGGPNWYGQISGAAPDEPLPVALTPPDVDELNPGTICVTEACYGAEIMGRSPGDAMALRFLERGSLAFVGCTATAYGAIRLPLGGADILVQQIFQNLRRGQPIGRAMLLARDWMARITLEQQGYLDPDDAKTLLSFVLLGDPWASPYVKPATESKIELPAITPVVATRMPVGATAVTPATLDIARKLVAKLAPQFGRATFVAAGQGRPDRAPKGAGGTLVFSAATDLATRDGRRGPQIARITIAHGIAKKVLLSR</sequence>
<dbReference type="EMBL" id="CADCTR010002168">
    <property type="protein sequence ID" value="CAA9336386.1"/>
    <property type="molecule type" value="Genomic_DNA"/>
</dbReference>
<feature type="non-terminal residue" evidence="1">
    <location>
        <position position="1"/>
    </location>
</feature>
<accession>A0A6J4LN04</accession>
<reference evidence="1" key="1">
    <citation type="submission" date="2020-02" db="EMBL/GenBank/DDBJ databases">
        <authorList>
            <person name="Meier V. D."/>
        </authorList>
    </citation>
    <scope>NUCLEOTIDE SEQUENCE</scope>
    <source>
        <strain evidence="1">AVDCRST_MAG93</strain>
    </source>
</reference>